<evidence type="ECO:0000313" key="5">
    <source>
        <dbReference type="Proteomes" id="UP000008311"/>
    </source>
</evidence>
<comment type="similarity">
    <text evidence="1">Belongs to the Ole e I family.</text>
</comment>
<sequence length="166" mass="18082">MAKSFTFGALIASALCFSSLLSSALATAGLYVEGKVYCDTCRVEFETKLSEVIPGTRVKLECKNRENNTLTYAVEGVTDASGIYRLPVEGEHEEDLCEVKLIKSGKPDCAEAFKSVDHARVLLTHNVGVVQPTRYTNPLGFMKQKASPECGKVLQDMGFVPLDNLV</sequence>
<keyword evidence="2" id="KW-1015">Disulfide bond</keyword>
<dbReference type="Proteomes" id="UP000008311">
    <property type="component" value="Unassembled WGS sequence"/>
</dbReference>
<name>B9SBK9_RICCO</name>
<feature type="signal peptide" evidence="3">
    <location>
        <begin position="1"/>
        <end position="26"/>
    </location>
</feature>
<evidence type="ECO:0000256" key="3">
    <source>
        <dbReference type="SAM" id="SignalP"/>
    </source>
</evidence>
<dbReference type="EMBL" id="EQ973915">
    <property type="protein sequence ID" value="EEF38957.1"/>
    <property type="molecule type" value="Genomic_DNA"/>
</dbReference>
<keyword evidence="5" id="KW-1185">Reference proteome</keyword>
<dbReference type="OrthoDB" id="1888725at2759"/>
<dbReference type="PROSITE" id="PS00925">
    <property type="entry name" value="OLEEI"/>
    <property type="match status" value="1"/>
</dbReference>
<reference evidence="5" key="1">
    <citation type="journal article" date="2010" name="Nat. Biotechnol.">
        <title>Draft genome sequence of the oilseed species Ricinus communis.</title>
        <authorList>
            <person name="Chan A.P."/>
            <person name="Crabtree J."/>
            <person name="Zhao Q."/>
            <person name="Lorenzi H."/>
            <person name="Orvis J."/>
            <person name="Puiu D."/>
            <person name="Melake-Berhan A."/>
            <person name="Jones K.M."/>
            <person name="Redman J."/>
            <person name="Chen G."/>
            <person name="Cahoon E.B."/>
            <person name="Gedil M."/>
            <person name="Stanke M."/>
            <person name="Haas B.J."/>
            <person name="Wortman J.R."/>
            <person name="Fraser-Liggett C.M."/>
            <person name="Ravel J."/>
            <person name="Rabinowicz P.D."/>
        </authorList>
    </citation>
    <scope>NUCLEOTIDE SEQUENCE [LARGE SCALE GENOMIC DNA]</scope>
    <source>
        <strain evidence="5">cv. Hale</strain>
    </source>
</reference>
<dbReference type="Pfam" id="PF01190">
    <property type="entry name" value="Pollen_Ole_e_1"/>
    <property type="match status" value="1"/>
</dbReference>
<accession>B9SBK9</accession>
<keyword evidence="3" id="KW-0732">Signal</keyword>
<dbReference type="AlphaFoldDB" id="B9SBK9"/>
<dbReference type="GO" id="GO:0005615">
    <property type="term" value="C:extracellular space"/>
    <property type="evidence" value="ECO:0007669"/>
    <property type="project" value="InterPro"/>
</dbReference>
<feature type="chain" id="PRO_5002889206" evidence="3">
    <location>
        <begin position="27"/>
        <end position="166"/>
    </location>
</feature>
<dbReference type="InterPro" id="IPR006041">
    <property type="entry name" value="Pollen_Ole_e1_allergen"/>
</dbReference>
<dbReference type="PANTHER" id="PTHR31614:SF20">
    <property type="entry name" value="POLLEN PROTEIN OLE E I-LIKE PROTEIN"/>
    <property type="match status" value="1"/>
</dbReference>
<evidence type="ECO:0000313" key="4">
    <source>
        <dbReference type="EMBL" id="EEF38957.1"/>
    </source>
</evidence>
<gene>
    <name evidence="4" type="ORF">RCOM_0341650</name>
</gene>
<dbReference type="KEGG" id="rcu:8282136"/>
<proteinExistence type="inferred from homology"/>
<dbReference type="eggNOG" id="ENOG502S2YZ">
    <property type="taxonomic scope" value="Eukaryota"/>
</dbReference>
<evidence type="ECO:0000256" key="2">
    <source>
        <dbReference type="ARBA" id="ARBA00023157"/>
    </source>
</evidence>
<protein>
    <submittedName>
        <fullName evidence="4">Anther-specific protein LAT52, putative</fullName>
    </submittedName>
</protein>
<evidence type="ECO:0000256" key="1">
    <source>
        <dbReference type="ARBA" id="ARBA00010049"/>
    </source>
</evidence>
<dbReference type="InterPro" id="IPR006040">
    <property type="entry name" value="Allergen_Ole_e_I_CS"/>
</dbReference>
<dbReference type="PANTHER" id="PTHR31614">
    <property type="entry name" value="PROTEIN DOWNSTREAM OF FLC-RELATED"/>
    <property type="match status" value="1"/>
</dbReference>
<organism evidence="4 5">
    <name type="scientific">Ricinus communis</name>
    <name type="common">Castor bean</name>
    <dbReference type="NCBI Taxonomy" id="3988"/>
    <lineage>
        <taxon>Eukaryota</taxon>
        <taxon>Viridiplantae</taxon>
        <taxon>Streptophyta</taxon>
        <taxon>Embryophyta</taxon>
        <taxon>Tracheophyta</taxon>
        <taxon>Spermatophyta</taxon>
        <taxon>Magnoliopsida</taxon>
        <taxon>eudicotyledons</taxon>
        <taxon>Gunneridae</taxon>
        <taxon>Pentapetalae</taxon>
        <taxon>rosids</taxon>
        <taxon>fabids</taxon>
        <taxon>Malpighiales</taxon>
        <taxon>Euphorbiaceae</taxon>
        <taxon>Acalyphoideae</taxon>
        <taxon>Acalypheae</taxon>
        <taxon>Ricinus</taxon>
    </lineage>
</organism>
<dbReference type="InParanoid" id="B9SBK9"/>